<protein>
    <recommendedName>
        <fullName evidence="2">Secretion system C-terminal sorting domain-containing protein</fullName>
    </recommendedName>
</protein>
<sequence>MLCLTFGIANAQEVTHVDFDTNNPNIVFNSWNTSSTFAKVANPVQDATNTSNFVGQFTAGTDNGIGIGVIDANSIFPMPFNLASNPIFKMKVFATEEIDVTFHLENAPDYGNNIEVTSSVTATNINEWVELTFDFSNYDNIYMNNIVIIIRGANTTEGDVYFFDDIKGPAMYALPVAAYSPANSATEIAINTNLEIGTNGNFRNLDDSELTDLVGKVALKIGDINGSDVPFSVSINGDKNKITIDPINDLSNSTTYWYGVIDNAIEFSTDETVTGFSASFTTKAAITGDVNEILFDFDTTNENVGFESWSGTGFAKIANPDVSGINTSANVGEYTHAGNDSGLENSLVANATPLAPFDFSETPFVKVKVWVSKPVGVTVRVQNYPDYGNGSEQIINVTETDKWVELIYNFGAVTASNYDRVQIYFDRDSSGGSVAGDVYYFDDYLKSNVPPAVETALTPSNSATEVSQTVVPKISSNFQFVNLDGSTITDVLPFVELRENDASGSLVTVTATINDAKNTISIAPSDLLKANTQYWFGIKDDVIKYKENNTNVTSTSAIFTTKSTAISFTTYNDFDGTSLTTVSESMGDTPGAYETVSDPAGGTNMVTKWTKGDTWGGWERIHFQLNAPFDATRDDIFSFRVYASVATNFMFKLSDAKEDGDQNANLEIWGDIIAANQWQTIYIDASELADGISFDHVFILIGPGNGTITGDFYIDDLKGPQLQGAASINDFDKTSFNFFPNPANDMIRFSNLDGKKDIRIFDINSKQVLKKTIETNELSIEILKPGFYFIEINGMFKKLIKE</sequence>
<proteinExistence type="predicted"/>
<dbReference type="KEGG" id="pob:LPB03_04985"/>
<evidence type="ECO:0000256" key="1">
    <source>
        <dbReference type="ARBA" id="ARBA00022729"/>
    </source>
</evidence>
<dbReference type="Pfam" id="PF18962">
    <property type="entry name" value="Por_Secre_tail"/>
    <property type="match status" value="1"/>
</dbReference>
<keyword evidence="4" id="KW-1185">Reference proteome</keyword>
<gene>
    <name evidence="3" type="ORF">LPB3_07510</name>
</gene>
<evidence type="ECO:0000259" key="2">
    <source>
        <dbReference type="Pfam" id="PF18962"/>
    </source>
</evidence>
<organism evidence="3 4">
    <name type="scientific">Polaribacter vadi</name>
    <dbReference type="NCBI Taxonomy" id="1774273"/>
    <lineage>
        <taxon>Bacteria</taxon>
        <taxon>Pseudomonadati</taxon>
        <taxon>Bacteroidota</taxon>
        <taxon>Flavobacteriia</taxon>
        <taxon>Flavobacteriales</taxon>
        <taxon>Flavobacteriaceae</taxon>
    </lineage>
</organism>
<reference evidence="4" key="1">
    <citation type="submission" date="2016-02" db="EMBL/GenBank/DDBJ databases">
        <authorList>
            <person name="Shin S.-K."/>
            <person name="Yi H."/>
            <person name="Kim E."/>
        </authorList>
    </citation>
    <scope>NUCLEOTIDE SEQUENCE [LARGE SCALE GENOMIC DNA]</scope>
    <source>
        <strain evidence="4">LPB0003</strain>
    </source>
</reference>
<dbReference type="EMBL" id="LSFM01000022">
    <property type="protein sequence ID" value="OBY64231.1"/>
    <property type="molecule type" value="Genomic_DNA"/>
</dbReference>
<name>A0A1B8TWX9_9FLAO</name>
<evidence type="ECO:0000313" key="4">
    <source>
        <dbReference type="Proteomes" id="UP000092584"/>
    </source>
</evidence>
<evidence type="ECO:0000313" key="3">
    <source>
        <dbReference type="EMBL" id="OBY64231.1"/>
    </source>
</evidence>
<dbReference type="STRING" id="1774273.LPB03_04985"/>
<dbReference type="Proteomes" id="UP000092584">
    <property type="component" value="Unassembled WGS sequence"/>
</dbReference>
<dbReference type="AlphaFoldDB" id="A0A1B8TWX9"/>
<accession>A0A1B8TWX9</accession>
<dbReference type="NCBIfam" id="TIGR04183">
    <property type="entry name" value="Por_Secre_tail"/>
    <property type="match status" value="1"/>
</dbReference>
<dbReference type="InterPro" id="IPR026444">
    <property type="entry name" value="Secre_tail"/>
</dbReference>
<feature type="domain" description="Secretion system C-terminal sorting" evidence="2">
    <location>
        <begin position="739"/>
        <end position="795"/>
    </location>
</feature>
<comment type="caution">
    <text evidence="3">The sequence shown here is derived from an EMBL/GenBank/DDBJ whole genome shotgun (WGS) entry which is preliminary data.</text>
</comment>
<keyword evidence="1" id="KW-0732">Signal</keyword>